<reference evidence="2" key="1">
    <citation type="journal article" date="2019" name="Int. J. Syst. Evol. Microbiol.">
        <title>The Global Catalogue of Microorganisms (GCM) 10K type strain sequencing project: providing services to taxonomists for standard genome sequencing and annotation.</title>
        <authorList>
            <consortium name="The Broad Institute Genomics Platform"/>
            <consortium name="The Broad Institute Genome Sequencing Center for Infectious Disease"/>
            <person name="Wu L."/>
            <person name="Ma J."/>
        </authorList>
    </citation>
    <scope>NUCLEOTIDE SEQUENCE [LARGE SCALE GENOMIC DNA]</scope>
    <source>
        <strain evidence="2">JCM 3366</strain>
    </source>
</reference>
<evidence type="ECO:0000313" key="2">
    <source>
        <dbReference type="Proteomes" id="UP001596107"/>
    </source>
</evidence>
<keyword evidence="2" id="KW-1185">Reference proteome</keyword>
<proteinExistence type="predicted"/>
<sequence length="135" mass="14416">MKLVASGALALALVGALGYFSEPQVSEMAEALGEQKTAFQEEAVSEFTLMGVGLSGVCRVRHAPGLENTQLDLDGNCARLLPRLAEARIWEEREDGTVAFVSATGEALVEFYPGDGAAYESLRPQTPLLSMYPGH</sequence>
<name>A0ABW0T7L4_9HYPH</name>
<evidence type="ECO:0008006" key="3">
    <source>
        <dbReference type="Google" id="ProtNLM"/>
    </source>
</evidence>
<organism evidence="1 2">
    <name type="scientific">Nitratireductor kimnyeongensis</name>
    <dbReference type="NCBI Taxonomy" id="430679"/>
    <lineage>
        <taxon>Bacteria</taxon>
        <taxon>Pseudomonadati</taxon>
        <taxon>Pseudomonadota</taxon>
        <taxon>Alphaproteobacteria</taxon>
        <taxon>Hyphomicrobiales</taxon>
        <taxon>Phyllobacteriaceae</taxon>
        <taxon>Nitratireductor</taxon>
    </lineage>
</organism>
<dbReference type="Proteomes" id="UP001596107">
    <property type="component" value="Unassembled WGS sequence"/>
</dbReference>
<accession>A0ABW0T7L4</accession>
<comment type="caution">
    <text evidence="1">The sequence shown here is derived from an EMBL/GenBank/DDBJ whole genome shotgun (WGS) entry which is preliminary data.</text>
</comment>
<dbReference type="InterPro" id="IPR016085">
    <property type="entry name" value="Protease_inh_B-barrel_dom"/>
</dbReference>
<dbReference type="RefSeq" id="WP_223021493.1">
    <property type="nucleotide sequence ID" value="NZ_CP078143.1"/>
</dbReference>
<gene>
    <name evidence="1" type="ORF">ACFPOD_08595</name>
</gene>
<protein>
    <recommendedName>
        <fullName evidence="3">Alkaline proteinase inhibitor/ Outer membrane lipoprotein Omp19 domain-containing protein</fullName>
    </recommendedName>
</protein>
<evidence type="ECO:0000313" key="1">
    <source>
        <dbReference type="EMBL" id="MFC5585168.1"/>
    </source>
</evidence>
<dbReference type="EMBL" id="JBHSNB010000002">
    <property type="protein sequence ID" value="MFC5585168.1"/>
    <property type="molecule type" value="Genomic_DNA"/>
</dbReference>
<dbReference type="SUPFAM" id="SSF50882">
    <property type="entry name" value="beta-Barrel protease inhibitors"/>
    <property type="match status" value="1"/>
</dbReference>